<feature type="transmembrane region" description="Helical" evidence="1">
    <location>
        <begin position="247"/>
        <end position="264"/>
    </location>
</feature>
<feature type="chain" id="PRO_5045155836" evidence="2">
    <location>
        <begin position="24"/>
        <end position="414"/>
    </location>
</feature>
<gene>
    <name evidence="3" type="ORF">HINF_LOCUS10590</name>
</gene>
<keyword evidence="1" id="KW-0812">Transmembrane</keyword>
<feature type="signal peptide" evidence="2">
    <location>
        <begin position="1"/>
        <end position="23"/>
    </location>
</feature>
<feature type="transmembrane region" description="Helical" evidence="1">
    <location>
        <begin position="328"/>
        <end position="345"/>
    </location>
</feature>
<feature type="transmembrane region" description="Helical" evidence="1">
    <location>
        <begin position="166"/>
        <end position="187"/>
    </location>
</feature>
<keyword evidence="1" id="KW-0472">Membrane</keyword>
<comment type="caution">
    <text evidence="3">The sequence shown here is derived from an EMBL/GenBank/DDBJ whole genome shotgun (WGS) entry which is preliminary data.</text>
</comment>
<accession>A0ABP1H8R2</accession>
<organism evidence="3 4">
    <name type="scientific">Hexamita inflata</name>
    <dbReference type="NCBI Taxonomy" id="28002"/>
    <lineage>
        <taxon>Eukaryota</taxon>
        <taxon>Metamonada</taxon>
        <taxon>Diplomonadida</taxon>
        <taxon>Hexamitidae</taxon>
        <taxon>Hexamitinae</taxon>
        <taxon>Hexamita</taxon>
    </lineage>
</organism>
<sequence length="414" mass="48912">MYNQQLFRYLRTFSILWVSISTAVEQMVEKIMMPPQDSKEYIINQPLGMLICYQGRRLGYQLILIQYAVYWHSYLSRRCSYKVDYLYCICVGLITNVIPMFIISYFALSMGYISKSLFFQQILYSTQWFNSNSYYYTSLCLGFHQVSIIVVIDFICFTFKKNKFKIFVLTGIISLLVRFIVLIIIYFKNELLNERFRNYYDQNEFTQLYIYSFSFAIGEKLNQYQIESKMIHNKYTKPTLKLKNENPIIILSVCLILSIIYVFFDFKVQFSDKMNVIFISRLIQPLYSCLLLTMYSVLIIKDETKQQLASTGCDTENKYQTPGYNHDFIQYLCMEPLFAIILYFVGDTIIGPYNSKIFVLLTIGIITAQLAFGKFLYKMIDWLIQGCLKACISYFDGLKRKHISQLIKNSIYTD</sequence>
<dbReference type="Proteomes" id="UP001642409">
    <property type="component" value="Unassembled WGS sequence"/>
</dbReference>
<protein>
    <submittedName>
        <fullName evidence="3">Uncharacterized protein</fullName>
    </submittedName>
</protein>
<reference evidence="3 4" key="1">
    <citation type="submission" date="2024-07" db="EMBL/GenBank/DDBJ databases">
        <authorList>
            <person name="Akdeniz Z."/>
        </authorList>
    </citation>
    <scope>NUCLEOTIDE SEQUENCE [LARGE SCALE GENOMIC DNA]</scope>
</reference>
<feature type="transmembrane region" description="Helical" evidence="1">
    <location>
        <begin position="276"/>
        <end position="300"/>
    </location>
</feature>
<evidence type="ECO:0000256" key="1">
    <source>
        <dbReference type="SAM" id="Phobius"/>
    </source>
</evidence>
<feature type="transmembrane region" description="Helical" evidence="1">
    <location>
        <begin position="85"/>
        <end position="113"/>
    </location>
</feature>
<evidence type="ECO:0000313" key="3">
    <source>
        <dbReference type="EMBL" id="CAL5988886.1"/>
    </source>
</evidence>
<evidence type="ECO:0000313" key="4">
    <source>
        <dbReference type="Proteomes" id="UP001642409"/>
    </source>
</evidence>
<keyword evidence="1" id="KW-1133">Transmembrane helix</keyword>
<feature type="transmembrane region" description="Helical" evidence="1">
    <location>
        <begin position="133"/>
        <end position="159"/>
    </location>
</feature>
<keyword evidence="2" id="KW-0732">Signal</keyword>
<proteinExistence type="predicted"/>
<feature type="transmembrane region" description="Helical" evidence="1">
    <location>
        <begin position="357"/>
        <end position="376"/>
    </location>
</feature>
<name>A0ABP1H8R2_9EUKA</name>
<evidence type="ECO:0000256" key="2">
    <source>
        <dbReference type="SAM" id="SignalP"/>
    </source>
</evidence>
<dbReference type="EMBL" id="CAXDID020000023">
    <property type="protein sequence ID" value="CAL5988886.1"/>
    <property type="molecule type" value="Genomic_DNA"/>
</dbReference>
<keyword evidence="4" id="KW-1185">Reference proteome</keyword>